<evidence type="ECO:0000256" key="6">
    <source>
        <dbReference type="PIRSR" id="PIRSR003085-1"/>
    </source>
</evidence>
<keyword evidence="2 7" id="KW-0489">Methyltransferase</keyword>
<evidence type="ECO:0000256" key="2">
    <source>
        <dbReference type="ARBA" id="ARBA00022603"/>
    </source>
</evidence>
<dbReference type="SUPFAM" id="SSF53335">
    <property type="entry name" value="S-adenosyl-L-methionine-dependent methyltransferases"/>
    <property type="match status" value="1"/>
</dbReference>
<dbReference type="GO" id="GO:0032259">
    <property type="term" value="P:methylation"/>
    <property type="evidence" value="ECO:0007669"/>
    <property type="project" value="UniProtKB-KW"/>
</dbReference>
<dbReference type="EMBL" id="MWML01000054">
    <property type="protein sequence ID" value="TCG07803.1"/>
    <property type="molecule type" value="Genomic_DNA"/>
</dbReference>
<evidence type="ECO:0000313" key="7">
    <source>
        <dbReference type="EMBL" id="TCG07803.1"/>
    </source>
</evidence>
<evidence type="ECO:0000256" key="4">
    <source>
        <dbReference type="ARBA" id="ARBA00022691"/>
    </source>
</evidence>
<dbReference type="Proteomes" id="UP000294200">
    <property type="component" value="Unassembled WGS sequence"/>
</dbReference>
<sequence>MTFSRAFYAAGGTPLFARLFLALLDRLRVGHLVLTTPGGQQRVYGDPHAHPGAQLILHDWRACRAILQAGDIGFAEAYRARWVDTPDIVALARLAIRNEAALPRTVSGSAPARLLYGLRHWLRPNTRRRSHRNVHAHYDLGNPFYSLWLDPTMTYSSALFEGDTSRSLEDAQAAKYQRIVDVLQLRAGMLVLEIGCGWGGFALHAARQGIRVHGVTISPAQYEWACERVKQAGLRDLVTIELRDYRDLRGIYDAAVSVEMFEAVGERYWHTFFTVIGRMLKPGARALVQSITMDDSRFAEYRSSSDFIREYIFPGGMLPGAERFRAAARRAGMACVESQSFGLDYARTLQCWHARFEESLDAVRALGFDDLFIRTWRLYFAYCEAGFAERRTDVRQFVLTAVP</sequence>
<keyword evidence="8" id="KW-1185">Reference proteome</keyword>
<evidence type="ECO:0000256" key="1">
    <source>
        <dbReference type="ARBA" id="ARBA00010815"/>
    </source>
</evidence>
<evidence type="ECO:0000313" key="8">
    <source>
        <dbReference type="Proteomes" id="UP000294200"/>
    </source>
</evidence>
<feature type="active site" evidence="6">
    <location>
        <position position="383"/>
    </location>
</feature>
<proteinExistence type="inferred from homology"/>
<accession>A0A4R0XBR4</accession>
<gene>
    <name evidence="7" type="ORF">BZM27_16850</name>
</gene>
<dbReference type="AlphaFoldDB" id="A0A4R0XBR4"/>
<comment type="similarity">
    <text evidence="1">Belongs to the CFA/CMAS family.</text>
</comment>
<reference evidence="7 8" key="1">
    <citation type="submission" date="2017-02" db="EMBL/GenBank/DDBJ databases">
        <title>Paraburkholderia sophoroidis sp. nov. and Paraburkholderia steynii sp. nov. rhizobial symbionts of the fynbos legume Hypocalyptus sophoroides.</title>
        <authorList>
            <person name="Steenkamp E.T."/>
            <person name="Beukes C.W."/>
            <person name="Van Zyl E."/>
            <person name="Avontuur J."/>
            <person name="Chan W.Y."/>
            <person name="Hassen A."/>
            <person name="Palmer M."/>
            <person name="Mthombeni L."/>
            <person name="Phalane F."/>
            <person name="Sereme K."/>
            <person name="Venter S.N."/>
        </authorList>
    </citation>
    <scope>NUCLEOTIDE SEQUENCE [LARGE SCALE GENOMIC DNA]</scope>
    <source>
        <strain evidence="7 8">HC1.1ba</strain>
    </source>
</reference>
<dbReference type="InterPro" id="IPR050723">
    <property type="entry name" value="CFA/CMAS"/>
</dbReference>
<keyword evidence="3 7" id="KW-0808">Transferase</keyword>
<dbReference type="CDD" id="cd02440">
    <property type="entry name" value="AdoMet_MTases"/>
    <property type="match status" value="1"/>
</dbReference>
<evidence type="ECO:0000256" key="5">
    <source>
        <dbReference type="ARBA" id="ARBA00023098"/>
    </source>
</evidence>
<dbReference type="Pfam" id="PF02353">
    <property type="entry name" value="CMAS"/>
    <property type="match status" value="1"/>
</dbReference>
<name>A0A4R0XBR4_9BURK</name>
<comment type="caution">
    <text evidence="7">The sequence shown here is derived from an EMBL/GenBank/DDBJ whole genome shotgun (WGS) entry which is preliminary data.</text>
</comment>
<keyword evidence="4" id="KW-0949">S-adenosyl-L-methionine</keyword>
<keyword evidence="5" id="KW-0443">Lipid metabolism</keyword>
<dbReference type="GO" id="GO:0008168">
    <property type="term" value="F:methyltransferase activity"/>
    <property type="evidence" value="ECO:0007669"/>
    <property type="project" value="UniProtKB-KW"/>
</dbReference>
<dbReference type="GO" id="GO:0008610">
    <property type="term" value="P:lipid biosynthetic process"/>
    <property type="evidence" value="ECO:0007669"/>
    <property type="project" value="InterPro"/>
</dbReference>
<dbReference type="PANTHER" id="PTHR43667:SF2">
    <property type="entry name" value="FATTY ACID C-METHYL TRANSFERASE"/>
    <property type="match status" value="1"/>
</dbReference>
<dbReference type="Gene3D" id="3.40.50.150">
    <property type="entry name" value="Vaccinia Virus protein VP39"/>
    <property type="match status" value="1"/>
</dbReference>
<dbReference type="PIRSF" id="PIRSF003085">
    <property type="entry name" value="CMAS"/>
    <property type="match status" value="1"/>
</dbReference>
<organism evidence="7 8">
    <name type="scientific">Paraburkholderia steynii</name>
    <dbReference type="NCBI Taxonomy" id="1245441"/>
    <lineage>
        <taxon>Bacteria</taxon>
        <taxon>Pseudomonadati</taxon>
        <taxon>Pseudomonadota</taxon>
        <taxon>Betaproteobacteria</taxon>
        <taxon>Burkholderiales</taxon>
        <taxon>Burkholderiaceae</taxon>
        <taxon>Paraburkholderia</taxon>
    </lineage>
</organism>
<protein>
    <submittedName>
        <fullName evidence="7">SAM-dependent methyltransferase</fullName>
    </submittedName>
</protein>
<dbReference type="PANTHER" id="PTHR43667">
    <property type="entry name" value="CYCLOPROPANE-FATTY-ACYL-PHOSPHOLIPID SYNTHASE"/>
    <property type="match status" value="1"/>
</dbReference>
<evidence type="ECO:0000256" key="3">
    <source>
        <dbReference type="ARBA" id="ARBA00022679"/>
    </source>
</evidence>
<dbReference type="InterPro" id="IPR003333">
    <property type="entry name" value="CMAS"/>
</dbReference>
<dbReference type="InterPro" id="IPR029063">
    <property type="entry name" value="SAM-dependent_MTases_sf"/>
</dbReference>